<gene>
    <name evidence="1" type="ORF">MAE02_14920</name>
</gene>
<reference evidence="1 2" key="1">
    <citation type="submission" date="2019-07" db="EMBL/GenBank/DDBJ databases">
        <title>Whole genome shotgun sequence of Microvirga aerophila NBRC 106136.</title>
        <authorList>
            <person name="Hosoyama A."/>
            <person name="Uohara A."/>
            <person name="Ohji S."/>
            <person name="Ichikawa N."/>
        </authorList>
    </citation>
    <scope>NUCLEOTIDE SEQUENCE [LARGE SCALE GENOMIC DNA]</scope>
    <source>
        <strain evidence="1 2">NBRC 106136</strain>
    </source>
</reference>
<accession>A0A512BPA9</accession>
<protein>
    <submittedName>
        <fullName evidence="1">Uncharacterized protein</fullName>
    </submittedName>
</protein>
<dbReference type="EMBL" id="BJYU01000016">
    <property type="protein sequence ID" value="GEO13796.1"/>
    <property type="molecule type" value="Genomic_DNA"/>
</dbReference>
<evidence type="ECO:0000313" key="1">
    <source>
        <dbReference type="EMBL" id="GEO13796.1"/>
    </source>
</evidence>
<sequence length="61" mass="6707">MHGPQVTNPSLEQGASKVFDERTTYITEVVGAFVIAVDAATVDKRQEMSQIVTVKILDKRS</sequence>
<organism evidence="1 2">
    <name type="scientific">Microvirga aerophila</name>
    <dbReference type="NCBI Taxonomy" id="670291"/>
    <lineage>
        <taxon>Bacteria</taxon>
        <taxon>Pseudomonadati</taxon>
        <taxon>Pseudomonadota</taxon>
        <taxon>Alphaproteobacteria</taxon>
        <taxon>Hyphomicrobiales</taxon>
        <taxon>Methylobacteriaceae</taxon>
        <taxon>Microvirga</taxon>
    </lineage>
</organism>
<keyword evidence="2" id="KW-1185">Reference proteome</keyword>
<dbReference type="AlphaFoldDB" id="A0A512BPA9"/>
<evidence type="ECO:0000313" key="2">
    <source>
        <dbReference type="Proteomes" id="UP000321085"/>
    </source>
</evidence>
<name>A0A512BPA9_9HYPH</name>
<dbReference type="Proteomes" id="UP000321085">
    <property type="component" value="Unassembled WGS sequence"/>
</dbReference>
<proteinExistence type="predicted"/>
<comment type="caution">
    <text evidence="1">The sequence shown here is derived from an EMBL/GenBank/DDBJ whole genome shotgun (WGS) entry which is preliminary data.</text>
</comment>